<proteinExistence type="predicted"/>
<dbReference type="Pfam" id="PF19911">
    <property type="entry name" value="DUF6384"/>
    <property type="match status" value="1"/>
</dbReference>
<dbReference type="AlphaFoldDB" id="A0A3B0UQW7"/>
<keyword evidence="1" id="KW-1133">Transmembrane helix</keyword>
<reference evidence="2" key="1">
    <citation type="submission" date="2018-06" db="EMBL/GenBank/DDBJ databases">
        <authorList>
            <person name="Zhirakovskaya E."/>
        </authorList>
    </citation>
    <scope>NUCLEOTIDE SEQUENCE</scope>
</reference>
<evidence type="ECO:0000256" key="1">
    <source>
        <dbReference type="SAM" id="Phobius"/>
    </source>
</evidence>
<accession>A0A3B0UQW7</accession>
<protein>
    <submittedName>
        <fullName evidence="2">Uncharacterized protein</fullName>
    </submittedName>
</protein>
<organism evidence="2">
    <name type="scientific">hydrothermal vent metagenome</name>
    <dbReference type="NCBI Taxonomy" id="652676"/>
    <lineage>
        <taxon>unclassified sequences</taxon>
        <taxon>metagenomes</taxon>
        <taxon>ecological metagenomes</taxon>
    </lineage>
</organism>
<dbReference type="InterPro" id="IPR045964">
    <property type="entry name" value="DUF6384"/>
</dbReference>
<feature type="transmembrane region" description="Helical" evidence="1">
    <location>
        <begin position="88"/>
        <end position="110"/>
    </location>
</feature>
<gene>
    <name evidence="2" type="ORF">MNBD_ALPHA12-1905</name>
</gene>
<keyword evidence="1" id="KW-0472">Membrane</keyword>
<name>A0A3B0UQW7_9ZZZZ</name>
<evidence type="ECO:0000313" key="2">
    <source>
        <dbReference type="EMBL" id="VAW22534.1"/>
    </source>
</evidence>
<sequence>MLAMDVVDTLRHQQGIVERELGGGARKARMIERLRALYRDQGIEVPENILKEGVAALEQNRFVYKPPEPGFKRTMALLYVSRARWGKLAAGIGAAIILVMGAYFLAYLPYKANQAASARVELSETMPKQMQALYDTIFEETKVQSAVVEAKALLESGKAAASEGRRDDAQKVINQLRDIRDKLRQSYSLRVVNREGVKSGFWTFPKVNQNATNYYIVVEAVGKNGKALNLPIVNEETGQIERVSLWGLRVPKSVYDSIRKDKLDNGIIDRNMVGQKQVGYLDPNYTIPVLGGTVTRW</sequence>
<keyword evidence="1" id="KW-0812">Transmembrane</keyword>
<dbReference type="EMBL" id="UOEO01000205">
    <property type="protein sequence ID" value="VAW22534.1"/>
    <property type="molecule type" value="Genomic_DNA"/>
</dbReference>